<dbReference type="PANTHER" id="PTHR11629:SF56">
    <property type="entry name" value="V-TYPE PROTON ATPASE 116 KDA SUBUNIT A 4"/>
    <property type="match status" value="1"/>
</dbReference>
<dbReference type="GO" id="GO:0051117">
    <property type="term" value="F:ATPase binding"/>
    <property type="evidence" value="ECO:0007669"/>
    <property type="project" value="TreeGrafter"/>
</dbReference>
<keyword evidence="7 9" id="KW-0472">Membrane</keyword>
<dbReference type="InterPro" id="IPR002490">
    <property type="entry name" value="V-ATPase_116kDa_su"/>
</dbReference>
<evidence type="ECO:0000256" key="3">
    <source>
        <dbReference type="ARBA" id="ARBA00022448"/>
    </source>
</evidence>
<accession>A0A9P1ILX8</accession>
<dbReference type="GO" id="GO:0016471">
    <property type="term" value="C:vacuolar proton-transporting V-type ATPase complex"/>
    <property type="evidence" value="ECO:0007669"/>
    <property type="project" value="TreeGrafter"/>
</dbReference>
<sequence>MFSDSTSSSFSKSFINIGYEEENEEETHEEHKSIRRPMLTSTPRVICRFTENSNVAFFTREEEPMVAHFRDDSLRDVSENSQGYRYFYQASFLRQRPGLKAHVQQASRKFIDLVNRKLVSTRYPKTRGNNNNEEAEDQEPLDIEIARDDNEYINLSEIFTGPTVAPPPNPPGGKLPDKNCLSAKKSGNRIEMGSLHRSDRMHHFQMIFARETAYNCIAEIGKLPSVQFIDLNSNISLYARGYVDHIRRCEEMERKIRYVEMELITCRPEIDPLPIDFQNLTAPTMSEINSIDARLDSLERDIGDLNSNDQQLRKNLNSAKEFHQCMQMVEEFFQIHKDEEKATLKNSATAEDSLFSKSFNRTMSEAAPNSPLLGPGEDNAWFIAGVLLWDKRASFERVLWRASRRTAFVKCSNESFTVEDPETREPVQKCVFISFFKGDALGLIIDKACDGFGATKYPCPKTSKDRNMKMAEMEGRINDLGIVIDTTQKHRHSILQEIAPVLPEMLRHVSIRKAVFHTMNMFTKSASSDKLEKNSSNGNSDMFLFGECWIPDTELENVKAAMKKSFSINGSQIEPVLREIESNAIPPTYHRTNKFTKVFQSIVDSYGVSQYREVNPAPYIIITFPFLFAIMFGDAAHGFILLLAACFFIFNETKIYKKKIRDEIFNTFFGGRYIMMLMGIFSIYTGFLYNDAFAKSFNIFGSSWKNSLNLTQLDKMIEISQKTDKAILGDLVPELAYDRENGPYPFGVDPIWNIAENRLVFLNSMKMKASVIIGITQMTFGVFLSALNHIHFRSNIDILTNFIPQLIFLSSIFIYLCVQIVIKWIYFSVNPENIFGYEYPGSNCAPSLLIGLINMFMFKSRKEGYTETNSTTPVHNCHLTYWYPNQKEIEIGLLGTALICIPIMLFGKPIWAYLKSSNSKKKQKKINGEDIELLSQHDDLNLDEAVAHSMSDIFVHQAIHTIEFVLGCVSHTASYLRLWALSLAHAQLSEVMWHMVLINGLALADQVPVYLAPIVTATSFFIFAVLSMSILIMMEGLSAFLHALRLHWVEFQSKFYVGTGHKFHAFHLLQCLETAKLITDEADRKVDVIRGVK</sequence>
<keyword evidence="8" id="KW-0175">Coiled coil</keyword>
<dbReference type="Pfam" id="PF01496">
    <property type="entry name" value="V_ATPase_I"/>
    <property type="match status" value="1"/>
</dbReference>
<feature type="transmembrane region" description="Helical" evidence="9">
    <location>
        <begin position="619"/>
        <end position="650"/>
    </location>
</feature>
<protein>
    <recommendedName>
        <fullName evidence="12">V-type proton ATPase subunit a</fullName>
    </recommendedName>
</protein>
<comment type="subcellular location">
    <subcellularLocation>
        <location evidence="1">Membrane</location>
        <topology evidence="1">Multi-pass membrane protein</topology>
    </subcellularLocation>
</comment>
<comment type="similarity">
    <text evidence="2">Belongs to the V-ATPase 116 kDa subunit family.</text>
</comment>
<evidence type="ECO:0000256" key="6">
    <source>
        <dbReference type="ARBA" id="ARBA00023065"/>
    </source>
</evidence>
<feature type="coiled-coil region" evidence="8">
    <location>
        <begin position="288"/>
        <end position="315"/>
    </location>
</feature>
<organism evidence="10 11">
    <name type="scientific">Caenorhabditis angaria</name>
    <dbReference type="NCBI Taxonomy" id="860376"/>
    <lineage>
        <taxon>Eukaryota</taxon>
        <taxon>Metazoa</taxon>
        <taxon>Ecdysozoa</taxon>
        <taxon>Nematoda</taxon>
        <taxon>Chromadorea</taxon>
        <taxon>Rhabditida</taxon>
        <taxon>Rhabditina</taxon>
        <taxon>Rhabditomorpha</taxon>
        <taxon>Rhabditoidea</taxon>
        <taxon>Rhabditidae</taxon>
        <taxon>Peloderinae</taxon>
        <taxon>Caenorhabditis</taxon>
    </lineage>
</organism>
<evidence type="ECO:0000313" key="10">
    <source>
        <dbReference type="EMBL" id="CAI5448053.1"/>
    </source>
</evidence>
<dbReference type="OrthoDB" id="10264220at2759"/>
<feature type="transmembrane region" description="Helical" evidence="9">
    <location>
        <begin position="671"/>
        <end position="689"/>
    </location>
</feature>
<evidence type="ECO:0000256" key="9">
    <source>
        <dbReference type="SAM" id="Phobius"/>
    </source>
</evidence>
<evidence type="ECO:0000256" key="8">
    <source>
        <dbReference type="SAM" id="Coils"/>
    </source>
</evidence>
<feature type="transmembrane region" description="Helical" evidence="9">
    <location>
        <begin position="1010"/>
        <end position="1032"/>
    </location>
</feature>
<feature type="transmembrane region" description="Helical" evidence="9">
    <location>
        <begin position="802"/>
        <end position="826"/>
    </location>
</feature>
<evidence type="ECO:0000256" key="1">
    <source>
        <dbReference type="ARBA" id="ARBA00004141"/>
    </source>
</evidence>
<dbReference type="GO" id="GO:0033179">
    <property type="term" value="C:proton-transporting V-type ATPase, V0 domain"/>
    <property type="evidence" value="ECO:0007669"/>
    <property type="project" value="InterPro"/>
</dbReference>
<evidence type="ECO:0000256" key="4">
    <source>
        <dbReference type="ARBA" id="ARBA00022692"/>
    </source>
</evidence>
<feature type="transmembrane region" description="Helical" evidence="9">
    <location>
        <begin position="769"/>
        <end position="790"/>
    </location>
</feature>
<keyword evidence="11" id="KW-1185">Reference proteome</keyword>
<keyword evidence="3" id="KW-0813">Transport</keyword>
<proteinExistence type="inferred from homology"/>
<dbReference type="GO" id="GO:0046961">
    <property type="term" value="F:proton-transporting ATPase activity, rotational mechanism"/>
    <property type="evidence" value="ECO:0007669"/>
    <property type="project" value="InterPro"/>
</dbReference>
<comment type="caution">
    <text evidence="10">The sequence shown here is derived from an EMBL/GenBank/DDBJ whole genome shotgun (WGS) entry which is preliminary data.</text>
</comment>
<evidence type="ECO:0000313" key="11">
    <source>
        <dbReference type="Proteomes" id="UP001152747"/>
    </source>
</evidence>
<dbReference type="AlphaFoldDB" id="A0A9P1ILX8"/>
<reference evidence="10" key="1">
    <citation type="submission" date="2022-11" db="EMBL/GenBank/DDBJ databases">
        <authorList>
            <person name="Kikuchi T."/>
        </authorList>
    </citation>
    <scope>NUCLEOTIDE SEQUENCE</scope>
    <source>
        <strain evidence="10">PS1010</strain>
    </source>
</reference>
<gene>
    <name evidence="10" type="ORF">CAMP_LOCUS10690</name>
</gene>
<evidence type="ECO:0008006" key="12">
    <source>
        <dbReference type="Google" id="ProtNLM"/>
    </source>
</evidence>
<evidence type="ECO:0000256" key="5">
    <source>
        <dbReference type="ARBA" id="ARBA00022989"/>
    </source>
</evidence>
<name>A0A9P1ILX8_9PELO</name>
<keyword evidence="6" id="KW-0406">Ion transport</keyword>
<feature type="transmembrane region" description="Helical" evidence="9">
    <location>
        <begin position="891"/>
        <end position="914"/>
    </location>
</feature>
<keyword evidence="5 9" id="KW-1133">Transmembrane helix</keyword>
<dbReference type="Proteomes" id="UP001152747">
    <property type="component" value="Unassembled WGS sequence"/>
</dbReference>
<dbReference type="EMBL" id="CANHGI010000004">
    <property type="protein sequence ID" value="CAI5448053.1"/>
    <property type="molecule type" value="Genomic_DNA"/>
</dbReference>
<dbReference type="PANTHER" id="PTHR11629">
    <property type="entry name" value="VACUOLAR PROTON ATPASES"/>
    <property type="match status" value="1"/>
</dbReference>
<dbReference type="GO" id="GO:0007035">
    <property type="term" value="P:vacuolar acidification"/>
    <property type="evidence" value="ECO:0007669"/>
    <property type="project" value="TreeGrafter"/>
</dbReference>
<evidence type="ECO:0000256" key="2">
    <source>
        <dbReference type="ARBA" id="ARBA00009904"/>
    </source>
</evidence>
<keyword evidence="4 9" id="KW-0812">Transmembrane</keyword>
<dbReference type="GO" id="GO:0005886">
    <property type="term" value="C:plasma membrane"/>
    <property type="evidence" value="ECO:0007669"/>
    <property type="project" value="TreeGrafter"/>
</dbReference>
<evidence type="ECO:0000256" key="7">
    <source>
        <dbReference type="ARBA" id="ARBA00023136"/>
    </source>
</evidence>